<sequence>MIALAECYSINQYEQAAHLLPIRFQRIALHLPDWQKEQAEELRLRAGHPMTVLLPRGEQSLGPEALVTQGDLEQLCDTVTGYSRYTAAETMSRGYITAKGGFRIGLCGTVVLQEGRSINLRSLSSACIRIAREIPGLADGLVDRLFQNGRYCSTLIIAPPGLGKTTLLRDLVRCLSDGTDALPAHRVSLVDERGEVAVMLEGQPQMEVGCHTDVMDSCPKSVAIPMLLRSANPQIIAVDEITQARDLAAMEEAAYCGVRFLATLHADSADDLHRRPLLQKLQKMHLFEKAITIHMADTLRRYTIRDL</sequence>
<name>A0A810PNF0_9FIRM</name>
<keyword evidence="1" id="KW-0547">Nucleotide-binding</keyword>
<dbReference type="AlphaFoldDB" id="A0A810PNF0"/>
<dbReference type="SUPFAM" id="SSF52540">
    <property type="entry name" value="P-loop containing nucleoside triphosphate hydrolases"/>
    <property type="match status" value="1"/>
</dbReference>
<dbReference type="GO" id="GO:0005524">
    <property type="term" value="F:ATP binding"/>
    <property type="evidence" value="ECO:0007669"/>
    <property type="project" value="UniProtKB-KW"/>
</dbReference>
<organism evidence="4 5">
    <name type="scientific">Vescimonas fastidiosa</name>
    <dbReference type="NCBI Taxonomy" id="2714353"/>
    <lineage>
        <taxon>Bacteria</taxon>
        <taxon>Bacillati</taxon>
        <taxon>Bacillota</taxon>
        <taxon>Clostridia</taxon>
        <taxon>Eubacteriales</taxon>
        <taxon>Oscillospiraceae</taxon>
        <taxon>Vescimonas</taxon>
    </lineage>
</organism>
<evidence type="ECO:0000256" key="2">
    <source>
        <dbReference type="ARBA" id="ARBA00022840"/>
    </source>
</evidence>
<proteinExistence type="predicted"/>
<keyword evidence="5" id="KW-1185">Reference proteome</keyword>
<evidence type="ECO:0000256" key="1">
    <source>
        <dbReference type="ARBA" id="ARBA00022741"/>
    </source>
</evidence>
<feature type="domain" description="Stage III sporulation protein AA AAA+ ATPase" evidence="3">
    <location>
        <begin position="13"/>
        <end position="296"/>
    </location>
</feature>
<dbReference type="RefSeq" id="WP_228738076.1">
    <property type="nucleotide sequence ID" value="NZ_AP023415.1"/>
</dbReference>
<evidence type="ECO:0000313" key="4">
    <source>
        <dbReference type="EMBL" id="BCK78399.1"/>
    </source>
</evidence>
<dbReference type="KEGG" id="vfa:MM35RIKEN_05910"/>
<dbReference type="PANTHER" id="PTHR20953">
    <property type="entry name" value="KINASE-RELATED"/>
    <property type="match status" value="1"/>
</dbReference>
<dbReference type="Proteomes" id="UP000681343">
    <property type="component" value="Chromosome"/>
</dbReference>
<evidence type="ECO:0000313" key="5">
    <source>
        <dbReference type="Proteomes" id="UP000681343"/>
    </source>
</evidence>
<dbReference type="InterPro" id="IPR027417">
    <property type="entry name" value="P-loop_NTPase"/>
</dbReference>
<accession>A0A810PNF0</accession>
<dbReference type="EMBL" id="AP023415">
    <property type="protein sequence ID" value="BCK78399.1"/>
    <property type="molecule type" value="Genomic_DNA"/>
</dbReference>
<dbReference type="PANTHER" id="PTHR20953:SF3">
    <property type="entry name" value="P-LOOP CONTAINING NUCLEOSIDE TRIPHOSPHATE HYDROLASES SUPERFAMILY PROTEIN"/>
    <property type="match status" value="1"/>
</dbReference>
<evidence type="ECO:0000259" key="3">
    <source>
        <dbReference type="Pfam" id="PF19568"/>
    </source>
</evidence>
<keyword evidence="2" id="KW-0067">ATP-binding</keyword>
<dbReference type="InterPro" id="IPR045735">
    <property type="entry name" value="Spore_III_AA_AAA+_ATPase"/>
</dbReference>
<dbReference type="Gene3D" id="3.40.50.300">
    <property type="entry name" value="P-loop containing nucleotide triphosphate hydrolases"/>
    <property type="match status" value="1"/>
</dbReference>
<dbReference type="Pfam" id="PF19568">
    <property type="entry name" value="Spore_III_AA"/>
    <property type="match status" value="1"/>
</dbReference>
<gene>
    <name evidence="4" type="ORF">MM35RIKEN_05910</name>
</gene>
<protein>
    <submittedName>
        <fullName evidence="4">Stage III sporulation protein AA</fullName>
    </submittedName>
</protein>
<reference evidence="4" key="1">
    <citation type="submission" date="2020-09" db="EMBL/GenBank/DDBJ databases">
        <title>New species isolated from human feces.</title>
        <authorList>
            <person name="Kitahara M."/>
            <person name="Shigeno Y."/>
            <person name="Shime M."/>
            <person name="Matsumoto Y."/>
            <person name="Nakamura S."/>
            <person name="Motooka D."/>
            <person name="Fukuoka S."/>
            <person name="Nishikawa H."/>
            <person name="Benno Y."/>
        </authorList>
    </citation>
    <scope>NUCLEOTIDE SEQUENCE</scope>
    <source>
        <strain evidence="4">MM35</strain>
    </source>
</reference>